<dbReference type="EMBL" id="AVGG01000019">
    <property type="protein sequence ID" value="ESU26312.1"/>
    <property type="molecule type" value="Genomic_DNA"/>
</dbReference>
<dbReference type="AlphaFoldDB" id="V6SJ86"/>
<proteinExistence type="predicted"/>
<gene>
    <name evidence="1" type="ORF">FLJC2902T_27940</name>
</gene>
<dbReference type="STRING" id="1341181.FLJC2902T_27940"/>
<dbReference type="eggNOG" id="COG4775">
    <property type="taxonomic scope" value="Bacteria"/>
</dbReference>
<keyword evidence="2" id="KW-1185">Reference proteome</keyword>
<evidence type="ECO:0000313" key="2">
    <source>
        <dbReference type="Proteomes" id="UP000018004"/>
    </source>
</evidence>
<evidence type="ECO:0000313" key="1">
    <source>
        <dbReference type="EMBL" id="ESU26312.1"/>
    </source>
</evidence>
<accession>V6SJ86</accession>
<reference evidence="1 2" key="1">
    <citation type="submission" date="2013-08" db="EMBL/GenBank/DDBJ databases">
        <title>Flavobacterium limnosediminis JC2902 genome sequencing.</title>
        <authorList>
            <person name="Lee K."/>
            <person name="Yi H."/>
            <person name="Park S."/>
            <person name="Chun J."/>
        </authorList>
    </citation>
    <scope>NUCLEOTIDE SEQUENCE [LARGE SCALE GENOMIC DNA]</scope>
    <source>
        <strain evidence="1 2">JC2902</strain>
    </source>
</reference>
<dbReference type="Gene3D" id="2.40.160.50">
    <property type="entry name" value="membrane protein fhac: a member of the omp85/tpsb transporter family"/>
    <property type="match status" value="1"/>
</dbReference>
<dbReference type="RefSeq" id="WP_023580347.1">
    <property type="nucleotide sequence ID" value="NZ_AVGG01000019.1"/>
</dbReference>
<protein>
    <recommendedName>
        <fullName evidence="3">Bacterial surface antigen (D15) domain-containing protein</fullName>
    </recommendedName>
</protein>
<dbReference type="OrthoDB" id="621220at2"/>
<dbReference type="Proteomes" id="UP000018004">
    <property type="component" value="Unassembled WGS sequence"/>
</dbReference>
<sequence length="396" mass="46122">MNQLVVAILTIFLFSTDIGYSQSDSIKYNSKDIRDIYKKIFLKKNDSINKFKNKRIAFSLFPSPAGSDAGGGFVISFLTTFYLGDDTKNTKMSEVVFTPYFSLDGQYVFPIQTYLYTNRNIYNFTGDYRYMIYPQPTYGLGNNNSETEISRLEYKQWRFYQFATRKVAGDFRMGLGVLFDSYEGISEESFIEGETDYVKYMNGDFSDVSSFGIALQFLYDSRLNVINPEQGFYAEVDYRNNFNGGLDNQDWKSIYIDLRKYYSLHKKLHRVLAGRVFYWSTFWGDPHYLDLPSIGWDRYGKTGRGFTRNRFRSNALLYFESEYRTDITKDGFIGAVFFANVSSVSKLYTQEFTKWNPAVGTGLRMKWNKKNNNNVTLDFGVSKNDWSLRLSLAENF</sequence>
<evidence type="ECO:0008006" key="3">
    <source>
        <dbReference type="Google" id="ProtNLM"/>
    </source>
</evidence>
<comment type="caution">
    <text evidence="1">The sequence shown here is derived from an EMBL/GenBank/DDBJ whole genome shotgun (WGS) entry which is preliminary data.</text>
</comment>
<organism evidence="1 2">
    <name type="scientific">Flavobacterium limnosediminis JC2902</name>
    <dbReference type="NCBI Taxonomy" id="1341181"/>
    <lineage>
        <taxon>Bacteria</taxon>
        <taxon>Pseudomonadati</taxon>
        <taxon>Bacteroidota</taxon>
        <taxon>Flavobacteriia</taxon>
        <taxon>Flavobacteriales</taxon>
        <taxon>Flavobacteriaceae</taxon>
        <taxon>Flavobacterium</taxon>
    </lineage>
</organism>
<name>V6SJ86_9FLAO</name>
<dbReference type="PATRIC" id="fig|1341181.4.peg.2749"/>